<evidence type="ECO:0000259" key="7">
    <source>
        <dbReference type="Pfam" id="PF00707"/>
    </source>
</evidence>
<dbReference type="GO" id="GO:0003743">
    <property type="term" value="F:translation initiation factor activity"/>
    <property type="evidence" value="ECO:0007669"/>
    <property type="project" value="UniProtKB-UniRule"/>
</dbReference>
<evidence type="ECO:0000259" key="8">
    <source>
        <dbReference type="Pfam" id="PF05198"/>
    </source>
</evidence>
<dbReference type="Pfam" id="PF05198">
    <property type="entry name" value="IF3_N"/>
    <property type="match status" value="1"/>
</dbReference>
<dbReference type="AlphaFoldDB" id="A0AAU9CB73"/>
<name>A0AAU9CB73_9GAMM</name>
<dbReference type="GO" id="GO:0043022">
    <property type="term" value="F:ribosome binding"/>
    <property type="evidence" value="ECO:0007669"/>
    <property type="project" value="TreeGrafter"/>
</dbReference>
<keyword evidence="10" id="KW-1185">Reference proteome</keyword>
<dbReference type="NCBIfam" id="TIGR00168">
    <property type="entry name" value="infC"/>
    <property type="match status" value="1"/>
</dbReference>
<dbReference type="GO" id="GO:0016020">
    <property type="term" value="C:membrane"/>
    <property type="evidence" value="ECO:0007669"/>
    <property type="project" value="TreeGrafter"/>
</dbReference>
<sequence>MSLAEALRAAEDAGLDLVEIAPQADPPVCRIMDYGKYRFEQSKKLQAARKKQKQIQVKEVKFRPGTGEGDYQIKLRNLVRFLEDGDKAKVTVRFRGREMAHRELGMELLKRIEKDLEEYAVVEQHPKMEGRQMVMVLAPKKKK</sequence>
<keyword evidence="2 4" id="KW-0396">Initiation factor</keyword>
<evidence type="ECO:0000313" key="9">
    <source>
        <dbReference type="EMBL" id="BCX87916.1"/>
    </source>
</evidence>
<dbReference type="PANTHER" id="PTHR10938">
    <property type="entry name" value="TRANSLATION INITIATION FACTOR IF-3"/>
    <property type="match status" value="1"/>
</dbReference>
<dbReference type="SUPFAM" id="SSF54364">
    <property type="entry name" value="Translation initiation factor IF3, N-terminal domain"/>
    <property type="match status" value="1"/>
</dbReference>
<comment type="similarity">
    <text evidence="1 4 6">Belongs to the IF-3 family.</text>
</comment>
<organism evidence="9 10">
    <name type="scientific">Methylomarinovum tepidoasis</name>
    <dbReference type="NCBI Taxonomy" id="2840183"/>
    <lineage>
        <taxon>Bacteria</taxon>
        <taxon>Pseudomonadati</taxon>
        <taxon>Pseudomonadota</taxon>
        <taxon>Gammaproteobacteria</taxon>
        <taxon>Methylococcales</taxon>
        <taxon>Methylothermaceae</taxon>
        <taxon>Methylomarinovum</taxon>
    </lineage>
</organism>
<keyword evidence="3 4" id="KW-0648">Protein biosynthesis</keyword>
<dbReference type="InterPro" id="IPR036788">
    <property type="entry name" value="T_IF-3_C_sf"/>
</dbReference>
<keyword evidence="4" id="KW-0963">Cytoplasm</keyword>
<dbReference type="SUPFAM" id="SSF55200">
    <property type="entry name" value="Translation initiation factor IF3, C-terminal domain"/>
    <property type="match status" value="1"/>
</dbReference>
<dbReference type="PROSITE" id="PS00938">
    <property type="entry name" value="IF3"/>
    <property type="match status" value="1"/>
</dbReference>
<dbReference type="Proteomes" id="UP001321450">
    <property type="component" value="Chromosome"/>
</dbReference>
<dbReference type="Gene3D" id="3.30.110.10">
    <property type="entry name" value="Translation initiation factor 3 (IF-3), C-terminal domain"/>
    <property type="match status" value="1"/>
</dbReference>
<dbReference type="InterPro" id="IPR036787">
    <property type="entry name" value="T_IF-3_N_sf"/>
</dbReference>
<dbReference type="GO" id="GO:0032790">
    <property type="term" value="P:ribosome disassembly"/>
    <property type="evidence" value="ECO:0007669"/>
    <property type="project" value="TreeGrafter"/>
</dbReference>
<dbReference type="GO" id="GO:0005829">
    <property type="term" value="C:cytosol"/>
    <property type="evidence" value="ECO:0007669"/>
    <property type="project" value="TreeGrafter"/>
</dbReference>
<accession>A0AAU9CB73</accession>
<evidence type="ECO:0000256" key="6">
    <source>
        <dbReference type="RuleBase" id="RU000646"/>
    </source>
</evidence>
<dbReference type="Pfam" id="PF00707">
    <property type="entry name" value="IF3_C"/>
    <property type="match status" value="1"/>
</dbReference>
<dbReference type="PANTHER" id="PTHR10938:SF0">
    <property type="entry name" value="TRANSLATION INITIATION FACTOR IF-3, MITOCHONDRIAL"/>
    <property type="match status" value="1"/>
</dbReference>
<reference evidence="10" key="1">
    <citation type="journal article" date="2024" name="Int. J. Syst. Evol. Microbiol.">
        <title>Methylomarinovum tepidoasis sp. nov., a moderately thermophilic methanotroph of the family Methylothermaceae isolated from a deep-sea hydrothermal field.</title>
        <authorList>
            <person name="Hirayama H."/>
            <person name="Takaki Y."/>
            <person name="Abe M."/>
            <person name="Miyazaki M."/>
            <person name="Uematsu K."/>
            <person name="Matsui Y."/>
            <person name="Takai K."/>
        </authorList>
    </citation>
    <scope>NUCLEOTIDE SEQUENCE [LARGE SCALE GENOMIC DNA]</scope>
    <source>
        <strain evidence="10">IN45</strain>
    </source>
</reference>
<dbReference type="InterPro" id="IPR019815">
    <property type="entry name" value="Translation_initiation_fac_3_C"/>
</dbReference>
<dbReference type="InterPro" id="IPR001288">
    <property type="entry name" value="Translation_initiation_fac_3"/>
</dbReference>
<comment type="subcellular location">
    <subcellularLocation>
        <location evidence="4 6">Cytoplasm</location>
    </subcellularLocation>
</comment>
<evidence type="ECO:0000256" key="1">
    <source>
        <dbReference type="ARBA" id="ARBA00005439"/>
    </source>
</evidence>
<dbReference type="InterPro" id="IPR019813">
    <property type="entry name" value="Translation_initiation_fac3_CS"/>
</dbReference>
<feature type="domain" description="Translation initiation factor 3 N-terminal" evidence="8">
    <location>
        <begin position="1"/>
        <end position="47"/>
    </location>
</feature>
<dbReference type="InterPro" id="IPR019814">
    <property type="entry name" value="Translation_initiation_fac_3_N"/>
</dbReference>
<gene>
    <name evidence="4" type="primary">infC</name>
    <name evidence="9" type="ORF">MIN45_P0283</name>
</gene>
<evidence type="ECO:0000256" key="4">
    <source>
        <dbReference type="HAMAP-Rule" id="MF_00080"/>
    </source>
</evidence>
<proteinExistence type="inferred from homology"/>
<dbReference type="Gene3D" id="3.10.20.80">
    <property type="entry name" value="Translation initiation factor 3 (IF-3), N-terminal domain"/>
    <property type="match status" value="1"/>
</dbReference>
<comment type="function">
    <text evidence="4 6">IF-3 binds to the 30S ribosomal subunit and shifts the equilibrium between 70S ribosomes and their 50S and 30S subunits in favor of the free subunits, thus enhancing the availability of 30S subunits on which protein synthesis initiation begins.</text>
</comment>
<dbReference type="EMBL" id="AP024718">
    <property type="protein sequence ID" value="BCX87916.1"/>
    <property type="molecule type" value="Genomic_DNA"/>
</dbReference>
<evidence type="ECO:0000313" key="10">
    <source>
        <dbReference type="Proteomes" id="UP001321450"/>
    </source>
</evidence>
<dbReference type="KEGG" id="meiy:MIN45_P0283"/>
<protein>
    <recommendedName>
        <fullName evidence="4 5">Translation initiation factor IF-3</fullName>
    </recommendedName>
</protein>
<dbReference type="FunFam" id="3.30.110.10:FF:000001">
    <property type="entry name" value="Translation initiation factor IF-3"/>
    <property type="match status" value="1"/>
</dbReference>
<evidence type="ECO:0000256" key="5">
    <source>
        <dbReference type="NCBIfam" id="TIGR00168"/>
    </source>
</evidence>
<comment type="subunit">
    <text evidence="4 6">Monomer.</text>
</comment>
<dbReference type="HAMAP" id="MF_00080">
    <property type="entry name" value="IF_3"/>
    <property type="match status" value="1"/>
</dbReference>
<feature type="domain" description="Translation initiation factor 3 C-terminal" evidence="7">
    <location>
        <begin position="55"/>
        <end position="140"/>
    </location>
</feature>
<evidence type="ECO:0000256" key="3">
    <source>
        <dbReference type="ARBA" id="ARBA00022917"/>
    </source>
</evidence>
<evidence type="ECO:0000256" key="2">
    <source>
        <dbReference type="ARBA" id="ARBA00022540"/>
    </source>
</evidence>